<dbReference type="EMBL" id="PDEA01000001">
    <property type="protein sequence ID" value="PEH88444.1"/>
    <property type="molecule type" value="Genomic_DNA"/>
</dbReference>
<evidence type="ECO:0008006" key="3">
    <source>
        <dbReference type="Google" id="ProtNLM"/>
    </source>
</evidence>
<sequence>MHPFSPSCAPSSTSSTAAQPTPQLFCIHPGQAHALVVPAGSELFCSHGSLLLHSGPQGLVDGAPSLQWQLSTGQRWRAPCLLWLQVSSQGGTARLQCSMAPLPASAAPPATPWQRLRALLRSVGGRRTAAG</sequence>
<gene>
    <name evidence="1" type="ORF">CRM82_07365</name>
</gene>
<dbReference type="RefSeq" id="WP_066539731.1">
    <property type="nucleotide sequence ID" value="NZ_DALZQJ010000020.1"/>
</dbReference>
<organism evidence="1 2">
    <name type="scientific">Comamonas terrigena</name>
    <dbReference type="NCBI Taxonomy" id="32013"/>
    <lineage>
        <taxon>Bacteria</taxon>
        <taxon>Pseudomonadati</taxon>
        <taxon>Pseudomonadota</taxon>
        <taxon>Betaproteobacteria</taxon>
        <taxon>Burkholderiales</taxon>
        <taxon>Comamonadaceae</taxon>
        <taxon>Comamonas</taxon>
    </lineage>
</organism>
<proteinExistence type="predicted"/>
<name>A0A2A7UT88_COMTR</name>
<dbReference type="AlphaFoldDB" id="A0A2A7UT88"/>
<dbReference type="Proteomes" id="UP000220246">
    <property type="component" value="Unassembled WGS sequence"/>
</dbReference>
<dbReference type="GeneID" id="80800411"/>
<evidence type="ECO:0000313" key="1">
    <source>
        <dbReference type="EMBL" id="PEH88444.1"/>
    </source>
</evidence>
<dbReference type="OrthoDB" id="8796183at2"/>
<comment type="caution">
    <text evidence="1">The sequence shown here is derived from an EMBL/GenBank/DDBJ whole genome shotgun (WGS) entry which is preliminary data.</text>
</comment>
<keyword evidence="2" id="KW-1185">Reference proteome</keyword>
<accession>A0A2A7UT88</accession>
<reference evidence="2" key="1">
    <citation type="submission" date="2017-09" db="EMBL/GenBank/DDBJ databases">
        <title>FDA dAtabase for Regulatory Grade micrObial Sequences (FDA-ARGOS): Supporting development and validation of Infectious Disease Dx tests.</title>
        <authorList>
            <person name="Minogue T."/>
            <person name="Wolcott M."/>
            <person name="Wasieloski L."/>
            <person name="Aguilar W."/>
            <person name="Moore D."/>
            <person name="Tallon L."/>
            <person name="Sadzewicz L."/>
            <person name="Ott S."/>
            <person name="Zhao X."/>
            <person name="Nagaraj S."/>
            <person name="Vavikolanu K."/>
            <person name="Aluvathingal J."/>
            <person name="Nadendla S."/>
            <person name="Sichtig H."/>
        </authorList>
    </citation>
    <scope>NUCLEOTIDE SEQUENCE [LARGE SCALE GENOMIC DNA]</scope>
    <source>
        <strain evidence="2">FDAARGOS_394</strain>
    </source>
</reference>
<evidence type="ECO:0000313" key="2">
    <source>
        <dbReference type="Proteomes" id="UP000220246"/>
    </source>
</evidence>
<protein>
    <recommendedName>
        <fullName evidence="3">DUF2917 domain-containing protein</fullName>
    </recommendedName>
</protein>